<dbReference type="Pfam" id="PF03732">
    <property type="entry name" value="Retrotrans_gag"/>
    <property type="match status" value="1"/>
</dbReference>
<accession>A0A371HSG6</accession>
<comment type="caution">
    <text evidence="2">The sequence shown here is derived from an EMBL/GenBank/DDBJ whole genome shotgun (WGS) entry which is preliminary data.</text>
</comment>
<dbReference type="Proteomes" id="UP000257109">
    <property type="component" value="Unassembled WGS sequence"/>
</dbReference>
<feature type="domain" description="Retrotransposon gag" evidence="1">
    <location>
        <begin position="243"/>
        <end position="317"/>
    </location>
</feature>
<reference evidence="2" key="1">
    <citation type="submission" date="2018-05" db="EMBL/GenBank/DDBJ databases">
        <title>Draft genome of Mucuna pruriens seed.</title>
        <authorList>
            <person name="Nnadi N.E."/>
            <person name="Vos R."/>
            <person name="Hasami M.H."/>
            <person name="Devisetty U.K."/>
            <person name="Aguiy J.C."/>
        </authorList>
    </citation>
    <scope>NUCLEOTIDE SEQUENCE [LARGE SCALE GENOMIC DNA]</scope>
    <source>
        <strain evidence="2">JCA_2017</strain>
    </source>
</reference>
<evidence type="ECO:0000259" key="1">
    <source>
        <dbReference type="Pfam" id="PF03732"/>
    </source>
</evidence>
<dbReference type="PANTHER" id="PTHR35046:SF9">
    <property type="entry name" value="RNA-DIRECTED DNA POLYMERASE"/>
    <property type="match status" value="1"/>
</dbReference>
<protein>
    <recommendedName>
        <fullName evidence="1">Retrotransposon gag domain-containing protein</fullName>
    </recommendedName>
</protein>
<dbReference type="InterPro" id="IPR005162">
    <property type="entry name" value="Retrotrans_gag_dom"/>
</dbReference>
<dbReference type="OrthoDB" id="1934635at2759"/>
<name>A0A371HSG6_MUCPR</name>
<feature type="non-terminal residue" evidence="2">
    <location>
        <position position="1"/>
    </location>
</feature>
<proteinExistence type="predicted"/>
<keyword evidence="3" id="KW-1185">Reference proteome</keyword>
<gene>
    <name evidence="2" type="ORF">CR513_10378</name>
</gene>
<organism evidence="2 3">
    <name type="scientific">Mucuna pruriens</name>
    <name type="common">Velvet bean</name>
    <name type="synonym">Dolichos pruriens</name>
    <dbReference type="NCBI Taxonomy" id="157652"/>
    <lineage>
        <taxon>Eukaryota</taxon>
        <taxon>Viridiplantae</taxon>
        <taxon>Streptophyta</taxon>
        <taxon>Embryophyta</taxon>
        <taxon>Tracheophyta</taxon>
        <taxon>Spermatophyta</taxon>
        <taxon>Magnoliopsida</taxon>
        <taxon>eudicotyledons</taxon>
        <taxon>Gunneridae</taxon>
        <taxon>Pentapetalae</taxon>
        <taxon>rosids</taxon>
        <taxon>fabids</taxon>
        <taxon>Fabales</taxon>
        <taxon>Fabaceae</taxon>
        <taxon>Papilionoideae</taxon>
        <taxon>50 kb inversion clade</taxon>
        <taxon>NPAAA clade</taxon>
        <taxon>indigoferoid/millettioid clade</taxon>
        <taxon>Phaseoleae</taxon>
        <taxon>Mucuna</taxon>
    </lineage>
</organism>
<dbReference type="PANTHER" id="PTHR35046">
    <property type="entry name" value="ZINC KNUCKLE (CCHC-TYPE) FAMILY PROTEIN"/>
    <property type="match status" value="1"/>
</dbReference>
<evidence type="ECO:0000313" key="2">
    <source>
        <dbReference type="EMBL" id="RDY05740.1"/>
    </source>
</evidence>
<evidence type="ECO:0000313" key="3">
    <source>
        <dbReference type="Proteomes" id="UP000257109"/>
    </source>
</evidence>
<sequence>MPCIGDNATFKWGAVHGHLLNSMVVQIEFMSTLSPSWPDLDRLRVWKERPIKFGQIDLSPSRESQPRKRKSRIERPKFVKGDRLACHRTLVDLIRNALANKGEPSLFDHGDRRGRQSHQIHTLCLYFSSHNRAHCVLERIRPRVDYAIIEHSRLGIRLNSILAHKDTKNLYPWQRRQFDKAQSTNTGCEINESVFHNDRHGRTSRPVQEGVGLAKTTHLGRDSLDGPRSMLRCTRPKGCEFGVVALEDYALVWWTSLMDDIRRDIEESCESWYDLKRKMRKRSVLASYERDIYHKFQSLYQGSKSVEEYHKEMELTLLRA</sequence>
<dbReference type="AlphaFoldDB" id="A0A371HSG6"/>
<dbReference type="EMBL" id="QJKJ01001820">
    <property type="protein sequence ID" value="RDY05740.1"/>
    <property type="molecule type" value="Genomic_DNA"/>
</dbReference>